<feature type="compositionally biased region" description="Basic and acidic residues" evidence="1">
    <location>
        <begin position="47"/>
        <end position="66"/>
    </location>
</feature>
<feature type="compositionally biased region" description="Basic and acidic residues" evidence="1">
    <location>
        <begin position="29"/>
        <end position="39"/>
    </location>
</feature>
<evidence type="ECO:0000313" key="3">
    <source>
        <dbReference type="Proteomes" id="UP000030487"/>
    </source>
</evidence>
<dbReference type="Proteomes" id="UP000030487">
    <property type="component" value="Unassembled WGS sequence"/>
</dbReference>
<gene>
    <name evidence="2" type="ORF">CD31_00360</name>
</gene>
<name>A0ABR4Y6H5_9BACI</name>
<dbReference type="RefSeq" id="WP_036074831.1">
    <property type="nucleotide sequence ID" value="NZ_AVCW01000047.1"/>
</dbReference>
<evidence type="ECO:0000256" key="1">
    <source>
        <dbReference type="SAM" id="MobiDB-lite"/>
    </source>
</evidence>
<organism evidence="2 3">
    <name type="scientific">Lysinibacillus boronitolerans JCM 21713 = 10a = NBRC 103108</name>
    <dbReference type="NCBI Taxonomy" id="1294264"/>
    <lineage>
        <taxon>Bacteria</taxon>
        <taxon>Bacillati</taxon>
        <taxon>Bacillota</taxon>
        <taxon>Bacilli</taxon>
        <taxon>Bacillales</taxon>
        <taxon>Bacillaceae</taxon>
        <taxon>Lysinibacillus</taxon>
    </lineage>
</organism>
<evidence type="ECO:0000313" key="2">
    <source>
        <dbReference type="EMBL" id="KGR89667.1"/>
    </source>
</evidence>
<keyword evidence="3" id="KW-1185">Reference proteome</keyword>
<sequence length="213" mass="24128">MKKFLKFGCGSVIALIVLGIIIGALSDSEEPKKENDKVETVANNSDATKDTKNETNEKDKEKETNNKDLEIYKNEIVVHLDAFQDEYDKHWTNNWVTTFEGVGNGTVDRYKAYETLNSLEKYYTGLGNKIRNTELPELSKENQKLLKNYLSDLQSAILTRSRAASEAADMFDKGEFKPSEMEKIQSTVVYADQEVVSALVERTTLEQKLGLIK</sequence>
<accession>A0ABR4Y6H5</accession>
<proteinExistence type="predicted"/>
<dbReference type="EMBL" id="JPVR01000035">
    <property type="protein sequence ID" value="KGR89667.1"/>
    <property type="molecule type" value="Genomic_DNA"/>
</dbReference>
<comment type="caution">
    <text evidence="2">The sequence shown here is derived from an EMBL/GenBank/DDBJ whole genome shotgun (WGS) entry which is preliminary data.</text>
</comment>
<protein>
    <submittedName>
        <fullName evidence="2">Uncharacterized protein</fullName>
    </submittedName>
</protein>
<feature type="region of interest" description="Disordered" evidence="1">
    <location>
        <begin position="29"/>
        <end position="66"/>
    </location>
</feature>
<reference evidence="2 3" key="1">
    <citation type="submission" date="2014-02" db="EMBL/GenBank/DDBJ databases">
        <title>Draft genome sequence of Lysinibacillus boronitolerans NBRC 103108.</title>
        <authorList>
            <person name="Zhang F."/>
            <person name="Wang G."/>
            <person name="Zhang L."/>
        </authorList>
    </citation>
    <scope>NUCLEOTIDE SEQUENCE [LARGE SCALE GENOMIC DNA]</scope>
    <source>
        <strain evidence="2 3">NBRC 103108</strain>
    </source>
</reference>